<dbReference type="CDD" id="cd00156">
    <property type="entry name" value="REC"/>
    <property type="match status" value="1"/>
</dbReference>
<dbReference type="InterPro" id="IPR050595">
    <property type="entry name" value="Bact_response_regulator"/>
</dbReference>
<dbReference type="InterPro" id="IPR043128">
    <property type="entry name" value="Rev_trsase/Diguanyl_cyclase"/>
</dbReference>
<dbReference type="PANTHER" id="PTHR44591">
    <property type="entry name" value="STRESS RESPONSE REGULATOR PROTEIN 1"/>
    <property type="match status" value="1"/>
</dbReference>
<dbReference type="Proteomes" id="UP000242850">
    <property type="component" value="Unassembled WGS sequence"/>
</dbReference>
<dbReference type="GO" id="GO:0000160">
    <property type="term" value="P:phosphorelay signal transduction system"/>
    <property type="evidence" value="ECO:0007669"/>
    <property type="project" value="InterPro"/>
</dbReference>
<evidence type="ECO:0000313" key="6">
    <source>
        <dbReference type="EMBL" id="SEG02904.1"/>
    </source>
</evidence>
<evidence type="ECO:0000256" key="3">
    <source>
        <dbReference type="ARBA" id="ARBA00024867"/>
    </source>
</evidence>
<dbReference type="AlphaFoldDB" id="A0A1H5WTY5"/>
<dbReference type="InterPro" id="IPR029787">
    <property type="entry name" value="Nucleotide_cyclase"/>
</dbReference>
<dbReference type="SUPFAM" id="SSF55073">
    <property type="entry name" value="Nucleotide cyclase"/>
    <property type="match status" value="1"/>
</dbReference>
<dbReference type="PROSITE" id="PS50110">
    <property type="entry name" value="RESPONSE_REGULATORY"/>
    <property type="match status" value="1"/>
</dbReference>
<evidence type="ECO:0000256" key="4">
    <source>
        <dbReference type="PROSITE-ProRule" id="PRU00169"/>
    </source>
</evidence>
<keyword evidence="2 4" id="KW-0597">Phosphoprotein</keyword>
<sequence>MDMAVDIVKKNILLVDDSNLIQVTIKEILEMEGYSVDTASTFDEGINIIKNKGKLFNLIILDIHLPDNNGLCFIDLLRNSDELKAYKNIPIMILSSDSTVATVKKAIEKGANDYLNKPFSTYELLKRIKKLLNENKEGNYDRLIEILQEEIERANRGNYSLSLIILSKESQDNLKIKNIVEDISKILRKIDTLLELGPSAFCIVLPFTKEEGARVVLEKIKDKLFGRWYIGISEYPKEAKSAEELCKKAKEKITKEITQND</sequence>
<keyword evidence="7" id="KW-1185">Reference proteome</keyword>
<evidence type="ECO:0000256" key="2">
    <source>
        <dbReference type="ARBA" id="ARBA00022553"/>
    </source>
</evidence>
<evidence type="ECO:0000313" key="7">
    <source>
        <dbReference type="Proteomes" id="UP000242850"/>
    </source>
</evidence>
<proteinExistence type="predicted"/>
<dbReference type="Gene3D" id="3.40.50.2300">
    <property type="match status" value="1"/>
</dbReference>
<dbReference type="SMART" id="SM00448">
    <property type="entry name" value="REC"/>
    <property type="match status" value="1"/>
</dbReference>
<gene>
    <name evidence="6" type="ORF">SAMN05660865_01577</name>
</gene>
<feature type="domain" description="Response regulatory" evidence="5">
    <location>
        <begin position="11"/>
        <end position="132"/>
    </location>
</feature>
<protein>
    <recommendedName>
        <fullName evidence="1">Stage 0 sporulation protein A homolog</fullName>
    </recommendedName>
</protein>
<evidence type="ECO:0000256" key="1">
    <source>
        <dbReference type="ARBA" id="ARBA00018672"/>
    </source>
</evidence>
<dbReference type="InterPro" id="IPR001789">
    <property type="entry name" value="Sig_transdc_resp-reg_receiver"/>
</dbReference>
<comment type="function">
    <text evidence="3">May play the central regulatory role in sporulation. It may be an element of the effector pathway responsible for the activation of sporulation genes in response to nutritional stress. Spo0A may act in concert with spo0H (a sigma factor) to control the expression of some genes that are critical to the sporulation process.</text>
</comment>
<feature type="modified residue" description="4-aspartylphosphate" evidence="4">
    <location>
        <position position="62"/>
    </location>
</feature>
<reference evidence="7" key="1">
    <citation type="submission" date="2016-10" db="EMBL/GenBank/DDBJ databases">
        <authorList>
            <person name="Varghese N."/>
            <person name="Submissions S."/>
        </authorList>
    </citation>
    <scope>NUCLEOTIDE SEQUENCE [LARGE SCALE GENOMIC DNA]</scope>
    <source>
        <strain evidence="7">DSM 5463</strain>
    </source>
</reference>
<dbReference type="Gene3D" id="3.30.70.270">
    <property type="match status" value="1"/>
</dbReference>
<dbReference type="PANTHER" id="PTHR44591:SF3">
    <property type="entry name" value="RESPONSE REGULATORY DOMAIN-CONTAINING PROTEIN"/>
    <property type="match status" value="1"/>
</dbReference>
<dbReference type="EMBL" id="FNUK01000022">
    <property type="protein sequence ID" value="SEG02904.1"/>
    <property type="molecule type" value="Genomic_DNA"/>
</dbReference>
<accession>A0A1H5WTY5</accession>
<dbReference type="SUPFAM" id="SSF52172">
    <property type="entry name" value="CheY-like"/>
    <property type="match status" value="1"/>
</dbReference>
<dbReference type="InterPro" id="IPR011006">
    <property type="entry name" value="CheY-like_superfamily"/>
</dbReference>
<name>A0A1H5WTY5_9CLOT</name>
<dbReference type="Pfam" id="PF00072">
    <property type="entry name" value="Response_reg"/>
    <property type="match status" value="1"/>
</dbReference>
<evidence type="ECO:0000259" key="5">
    <source>
        <dbReference type="PROSITE" id="PS50110"/>
    </source>
</evidence>
<organism evidence="6 7">
    <name type="scientific">Caloramator fervidus</name>
    <dbReference type="NCBI Taxonomy" id="29344"/>
    <lineage>
        <taxon>Bacteria</taxon>
        <taxon>Bacillati</taxon>
        <taxon>Bacillota</taxon>
        <taxon>Clostridia</taxon>
        <taxon>Eubacteriales</taxon>
        <taxon>Clostridiaceae</taxon>
        <taxon>Caloramator</taxon>
    </lineage>
</organism>